<keyword evidence="10 14" id="KW-0472">Membrane</keyword>
<feature type="binding site" evidence="14">
    <location>
        <position position="162"/>
    </location>
    <ligand>
        <name>Na(+)</name>
        <dbReference type="ChEBI" id="CHEBI:29101"/>
        <note>structural</note>
    </ligand>
</feature>
<dbReference type="GO" id="GO:0140114">
    <property type="term" value="P:cellular detoxification of fluoride"/>
    <property type="evidence" value="ECO:0007669"/>
    <property type="project" value="UniProtKB-UniRule"/>
</dbReference>
<evidence type="ECO:0000256" key="1">
    <source>
        <dbReference type="ARBA" id="ARBA00004651"/>
    </source>
</evidence>
<proteinExistence type="inferred from homology"/>
<evidence type="ECO:0000256" key="8">
    <source>
        <dbReference type="ARBA" id="ARBA00023053"/>
    </source>
</evidence>
<evidence type="ECO:0000256" key="10">
    <source>
        <dbReference type="ARBA" id="ARBA00023136"/>
    </source>
</evidence>
<dbReference type="PANTHER" id="PTHR28259">
    <property type="entry name" value="FLUORIDE EXPORT PROTEIN 1-RELATED"/>
    <property type="match status" value="1"/>
</dbReference>
<comment type="subcellular location">
    <subcellularLocation>
        <location evidence="1 14">Cell membrane</location>
        <topology evidence="1 14">Multi-pass membrane protein</topology>
    </subcellularLocation>
</comment>
<evidence type="ECO:0000256" key="4">
    <source>
        <dbReference type="ARBA" id="ARBA00022519"/>
    </source>
</evidence>
<dbReference type="HAMAP" id="MF_00454">
    <property type="entry name" value="FluC"/>
    <property type="match status" value="1"/>
</dbReference>
<evidence type="ECO:0000256" key="6">
    <source>
        <dbReference type="ARBA" id="ARBA00022723"/>
    </source>
</evidence>
<comment type="similarity">
    <text evidence="12 14">Belongs to the fluoride channel Fluc/FEX (TC 1.A.43) family.</text>
</comment>
<protein>
    <recommendedName>
        <fullName evidence="14">Fluoride-specific ion channel FluC</fullName>
    </recommendedName>
</protein>
<evidence type="ECO:0000256" key="2">
    <source>
        <dbReference type="ARBA" id="ARBA00022448"/>
    </source>
</evidence>
<organism evidence="16 17">
    <name type="scientific">Rhodopirellula baltica SWK14</name>
    <dbReference type="NCBI Taxonomy" id="993516"/>
    <lineage>
        <taxon>Bacteria</taxon>
        <taxon>Pseudomonadati</taxon>
        <taxon>Planctomycetota</taxon>
        <taxon>Planctomycetia</taxon>
        <taxon>Pirellulales</taxon>
        <taxon>Pirellulaceae</taxon>
        <taxon>Rhodopirellula</taxon>
    </lineage>
</organism>
<keyword evidence="7 14" id="KW-1133">Transmembrane helix</keyword>
<feature type="region of interest" description="Disordered" evidence="15">
    <location>
        <begin position="31"/>
        <end position="51"/>
    </location>
</feature>
<evidence type="ECO:0000256" key="14">
    <source>
        <dbReference type="HAMAP-Rule" id="MF_00454"/>
    </source>
</evidence>
<feature type="transmembrane region" description="Helical" evidence="14">
    <location>
        <begin position="74"/>
        <end position="96"/>
    </location>
</feature>
<comment type="caution">
    <text evidence="16">The sequence shown here is derived from an EMBL/GenBank/DDBJ whole genome shotgun (WGS) entry which is preliminary data.</text>
</comment>
<dbReference type="PANTHER" id="PTHR28259:SF18">
    <property type="entry name" value="FLUORIDE-SPECIFIC ION CHANNEL FLUC"/>
    <property type="match status" value="1"/>
</dbReference>
<gene>
    <name evidence="14" type="primary">fluC</name>
    <name evidence="14" type="synonym">crcB</name>
    <name evidence="16" type="ORF">RBSWK_02277</name>
</gene>
<evidence type="ECO:0000256" key="11">
    <source>
        <dbReference type="ARBA" id="ARBA00023303"/>
    </source>
</evidence>
<dbReference type="PATRIC" id="fig|993516.3.peg.2424"/>
<evidence type="ECO:0000256" key="9">
    <source>
        <dbReference type="ARBA" id="ARBA00023065"/>
    </source>
</evidence>
<dbReference type="Proteomes" id="UP000010959">
    <property type="component" value="Unassembled WGS sequence"/>
</dbReference>
<evidence type="ECO:0000256" key="5">
    <source>
        <dbReference type="ARBA" id="ARBA00022692"/>
    </source>
</evidence>
<keyword evidence="4" id="KW-0997">Cell inner membrane</keyword>
<evidence type="ECO:0000256" key="12">
    <source>
        <dbReference type="ARBA" id="ARBA00035120"/>
    </source>
</evidence>
<dbReference type="GO" id="GO:0005886">
    <property type="term" value="C:plasma membrane"/>
    <property type="evidence" value="ECO:0007669"/>
    <property type="project" value="UniProtKB-SubCell"/>
</dbReference>
<keyword evidence="2 14" id="KW-0813">Transport</keyword>
<dbReference type="Pfam" id="PF02537">
    <property type="entry name" value="CRCB"/>
    <property type="match status" value="1"/>
</dbReference>
<comment type="catalytic activity">
    <reaction evidence="13">
        <text>fluoride(in) = fluoride(out)</text>
        <dbReference type="Rhea" id="RHEA:76159"/>
        <dbReference type="ChEBI" id="CHEBI:17051"/>
    </reaction>
    <physiologicalReaction direction="left-to-right" evidence="13">
        <dbReference type="Rhea" id="RHEA:76160"/>
    </physiologicalReaction>
</comment>
<keyword evidence="11 14" id="KW-0407">Ion channel</keyword>
<comment type="function">
    <text evidence="14">Fluoride-specific ion channel. Important for reducing fluoride concentration in the cell, thus reducing its toxicity.</text>
</comment>
<keyword evidence="3 14" id="KW-1003">Cell membrane</keyword>
<accession>L7CIX9</accession>
<feature type="transmembrane region" description="Helical" evidence="14">
    <location>
        <begin position="152"/>
        <end position="171"/>
    </location>
</feature>
<keyword evidence="8 14" id="KW-0915">Sodium</keyword>
<reference evidence="16 17" key="1">
    <citation type="journal article" date="2013" name="Mar. Genomics">
        <title>Expression of sulfatases in Rhodopirellula baltica and the diversity of sulfatases in the genus Rhodopirellula.</title>
        <authorList>
            <person name="Wegner C.E."/>
            <person name="Richter-Heitmann T."/>
            <person name="Klindworth A."/>
            <person name="Klockow C."/>
            <person name="Richter M."/>
            <person name="Achstetter T."/>
            <person name="Glockner F.O."/>
            <person name="Harder J."/>
        </authorList>
    </citation>
    <scope>NUCLEOTIDE SEQUENCE [LARGE SCALE GENOMIC DNA]</scope>
    <source>
        <strain evidence="16 17">SWK14</strain>
    </source>
</reference>
<evidence type="ECO:0000256" key="15">
    <source>
        <dbReference type="SAM" id="MobiDB-lite"/>
    </source>
</evidence>
<evidence type="ECO:0000256" key="13">
    <source>
        <dbReference type="ARBA" id="ARBA00035585"/>
    </source>
</evidence>
<feature type="binding site" evidence="14">
    <location>
        <position position="165"/>
    </location>
    <ligand>
        <name>Na(+)</name>
        <dbReference type="ChEBI" id="CHEBI:29101"/>
        <note>structural</note>
    </ligand>
</feature>
<keyword evidence="9 14" id="KW-0406">Ion transport</keyword>
<name>L7CIX9_RHOBT</name>
<evidence type="ECO:0000313" key="16">
    <source>
        <dbReference type="EMBL" id="ELP33800.1"/>
    </source>
</evidence>
<dbReference type="InterPro" id="IPR003691">
    <property type="entry name" value="FluC"/>
</dbReference>
<evidence type="ECO:0000256" key="3">
    <source>
        <dbReference type="ARBA" id="ARBA00022475"/>
    </source>
</evidence>
<evidence type="ECO:0000256" key="7">
    <source>
        <dbReference type="ARBA" id="ARBA00022989"/>
    </source>
</evidence>
<dbReference type="GO" id="GO:0046872">
    <property type="term" value="F:metal ion binding"/>
    <property type="evidence" value="ECO:0007669"/>
    <property type="project" value="UniProtKB-KW"/>
</dbReference>
<feature type="transmembrane region" description="Helical" evidence="14">
    <location>
        <begin position="116"/>
        <end position="140"/>
    </location>
</feature>
<sequence>MLIAFRGVGAGRARSGTHRWWSTGDRVGFEKSRNGPCSDHQKLPKLGPSNVNSSALTGNGENAELSSMTFVSDLFAIALGGSIGAVLRYLITLTVVSAPLSGWLTLHGSVGTTLANLLGCCALGGLFQFSQALVASDWVATGWAASLANPRTLLAVRIGVLGSLTTFSTLIGETAVFASQGRILASSMLLGINVIAGWCLFWAAAAVVRNWTS</sequence>
<evidence type="ECO:0000313" key="17">
    <source>
        <dbReference type="Proteomes" id="UP000010959"/>
    </source>
</evidence>
<dbReference type="GO" id="GO:0062054">
    <property type="term" value="F:fluoride channel activity"/>
    <property type="evidence" value="ECO:0007669"/>
    <property type="project" value="UniProtKB-UniRule"/>
</dbReference>
<keyword evidence="5 14" id="KW-0812">Transmembrane</keyword>
<feature type="transmembrane region" description="Helical" evidence="14">
    <location>
        <begin position="183"/>
        <end position="208"/>
    </location>
</feature>
<dbReference type="EMBL" id="AMWG01000044">
    <property type="protein sequence ID" value="ELP33800.1"/>
    <property type="molecule type" value="Genomic_DNA"/>
</dbReference>
<dbReference type="AlphaFoldDB" id="L7CIX9"/>
<comment type="activity regulation">
    <text evidence="14">Na(+) is not transported, but it plays an essential structural role and its presence is essential for fluoride channel function.</text>
</comment>
<keyword evidence="6 14" id="KW-0479">Metal-binding</keyword>